<dbReference type="AlphaFoldDB" id="A0A1I0I342"/>
<evidence type="ECO:0000313" key="1">
    <source>
        <dbReference type="EMBL" id="SET91023.1"/>
    </source>
</evidence>
<sequence>MKFDAIDMLEGRQKSEYGRNNFNTSFRTGVPDFSLQEK</sequence>
<gene>
    <name evidence="1" type="ORF">SAMN05444285_12840</name>
</gene>
<proteinExistence type="predicted"/>
<organism evidence="1 2">
    <name type="scientific">Draconibacterium orientale</name>
    <dbReference type="NCBI Taxonomy" id="1168034"/>
    <lineage>
        <taxon>Bacteria</taxon>
        <taxon>Pseudomonadati</taxon>
        <taxon>Bacteroidota</taxon>
        <taxon>Bacteroidia</taxon>
        <taxon>Marinilabiliales</taxon>
        <taxon>Prolixibacteraceae</taxon>
        <taxon>Draconibacterium</taxon>
    </lineage>
</organism>
<name>A0A1I0I342_9BACT</name>
<protein>
    <submittedName>
        <fullName evidence="1">Uncharacterized protein</fullName>
    </submittedName>
</protein>
<evidence type="ECO:0000313" key="2">
    <source>
        <dbReference type="Proteomes" id="UP000181981"/>
    </source>
</evidence>
<dbReference type="Proteomes" id="UP000181981">
    <property type="component" value="Unassembled WGS sequence"/>
</dbReference>
<reference evidence="1 2" key="1">
    <citation type="submission" date="2016-10" db="EMBL/GenBank/DDBJ databases">
        <authorList>
            <person name="de Groot N.N."/>
        </authorList>
    </citation>
    <scope>NUCLEOTIDE SEQUENCE [LARGE SCALE GENOMIC DNA]</scope>
    <source>
        <strain evidence="1 2">DSM 25947</strain>
    </source>
</reference>
<dbReference type="EMBL" id="FOHT01000028">
    <property type="protein sequence ID" value="SET91023.1"/>
    <property type="molecule type" value="Genomic_DNA"/>
</dbReference>
<accession>A0A1I0I342</accession>